<dbReference type="InterPro" id="IPR017871">
    <property type="entry name" value="ABC_transporter-like_CS"/>
</dbReference>
<dbReference type="PANTHER" id="PTHR42711:SF5">
    <property type="entry name" value="ABC TRANSPORTER ATP-BINDING PROTEIN NATA"/>
    <property type="match status" value="1"/>
</dbReference>
<organism evidence="10 11">
    <name type="scientific">Halonatronomonas betaini</name>
    <dbReference type="NCBI Taxonomy" id="2778430"/>
    <lineage>
        <taxon>Bacteria</taxon>
        <taxon>Bacillati</taxon>
        <taxon>Bacillota</taxon>
        <taxon>Clostridia</taxon>
        <taxon>Halanaerobiales</taxon>
        <taxon>Halarsenatibacteraceae</taxon>
        <taxon>Halonatronomonas</taxon>
    </lineage>
</organism>
<dbReference type="FunFam" id="3.40.50.300:FF:000589">
    <property type="entry name" value="ABC transporter, ATP-binding subunit"/>
    <property type="match status" value="1"/>
</dbReference>
<keyword evidence="5" id="KW-0547">Nucleotide-binding</keyword>
<evidence type="ECO:0000256" key="2">
    <source>
        <dbReference type="ARBA" id="ARBA00005417"/>
    </source>
</evidence>
<evidence type="ECO:0000256" key="1">
    <source>
        <dbReference type="ARBA" id="ARBA00004236"/>
    </source>
</evidence>
<keyword evidence="3" id="KW-0813">Transport</keyword>
<dbReference type="GO" id="GO:0005524">
    <property type="term" value="F:ATP binding"/>
    <property type="evidence" value="ECO:0007669"/>
    <property type="project" value="UniProtKB-KW"/>
</dbReference>
<keyword evidence="7" id="KW-1278">Translocase</keyword>
<keyword evidence="8" id="KW-0472">Membrane</keyword>
<protein>
    <submittedName>
        <fullName evidence="10">ABC transporter ATP-binding protein</fullName>
    </submittedName>
</protein>
<comment type="subcellular location">
    <subcellularLocation>
        <location evidence="1">Cell membrane</location>
    </subcellularLocation>
</comment>
<accession>A0A931AQU9</accession>
<dbReference type="InterPro" id="IPR050763">
    <property type="entry name" value="ABC_transporter_ATP-binding"/>
</dbReference>
<evidence type="ECO:0000256" key="7">
    <source>
        <dbReference type="ARBA" id="ARBA00022967"/>
    </source>
</evidence>
<gene>
    <name evidence="10" type="ORF">I0Q91_09295</name>
</gene>
<dbReference type="PANTHER" id="PTHR42711">
    <property type="entry name" value="ABC TRANSPORTER ATP-BINDING PROTEIN"/>
    <property type="match status" value="1"/>
</dbReference>
<dbReference type="Pfam" id="PF00005">
    <property type="entry name" value="ABC_tran"/>
    <property type="match status" value="1"/>
</dbReference>
<dbReference type="PROSITE" id="PS00211">
    <property type="entry name" value="ABC_TRANSPORTER_1"/>
    <property type="match status" value="1"/>
</dbReference>
<dbReference type="EMBL" id="JADPIE010000005">
    <property type="protein sequence ID" value="MBF8437272.1"/>
    <property type="molecule type" value="Genomic_DNA"/>
</dbReference>
<dbReference type="GO" id="GO:0005886">
    <property type="term" value="C:plasma membrane"/>
    <property type="evidence" value="ECO:0007669"/>
    <property type="project" value="UniProtKB-SubCell"/>
</dbReference>
<keyword evidence="11" id="KW-1185">Reference proteome</keyword>
<keyword evidence="6 10" id="KW-0067">ATP-binding</keyword>
<evidence type="ECO:0000256" key="5">
    <source>
        <dbReference type="ARBA" id="ARBA00022741"/>
    </source>
</evidence>
<evidence type="ECO:0000313" key="11">
    <source>
        <dbReference type="Proteomes" id="UP000621436"/>
    </source>
</evidence>
<evidence type="ECO:0000256" key="3">
    <source>
        <dbReference type="ARBA" id="ARBA00022448"/>
    </source>
</evidence>
<proteinExistence type="inferred from homology"/>
<feature type="domain" description="ABC transporter" evidence="9">
    <location>
        <begin position="9"/>
        <end position="234"/>
    </location>
</feature>
<dbReference type="PROSITE" id="PS50893">
    <property type="entry name" value="ABC_TRANSPORTER_2"/>
    <property type="match status" value="1"/>
</dbReference>
<dbReference type="InterPro" id="IPR003439">
    <property type="entry name" value="ABC_transporter-like_ATP-bd"/>
</dbReference>
<dbReference type="SMART" id="SM00382">
    <property type="entry name" value="AAA"/>
    <property type="match status" value="1"/>
</dbReference>
<dbReference type="RefSeq" id="WP_270454239.1">
    <property type="nucleotide sequence ID" value="NZ_JADPIE010000005.1"/>
</dbReference>
<evidence type="ECO:0000256" key="6">
    <source>
        <dbReference type="ARBA" id="ARBA00022840"/>
    </source>
</evidence>
<dbReference type="CDD" id="cd03230">
    <property type="entry name" value="ABC_DR_subfamily_A"/>
    <property type="match status" value="1"/>
</dbReference>
<dbReference type="AlphaFoldDB" id="A0A931AQU9"/>
<evidence type="ECO:0000256" key="8">
    <source>
        <dbReference type="ARBA" id="ARBA00023136"/>
    </source>
</evidence>
<comment type="similarity">
    <text evidence="2">Belongs to the ABC transporter superfamily.</text>
</comment>
<dbReference type="SUPFAM" id="SSF52540">
    <property type="entry name" value="P-loop containing nucleoside triphosphate hydrolases"/>
    <property type="match status" value="1"/>
</dbReference>
<keyword evidence="4" id="KW-1003">Cell membrane</keyword>
<evidence type="ECO:0000259" key="9">
    <source>
        <dbReference type="PROSITE" id="PS50893"/>
    </source>
</evidence>
<comment type="caution">
    <text evidence="10">The sequence shown here is derived from an EMBL/GenBank/DDBJ whole genome shotgun (WGS) entry which is preliminary data.</text>
</comment>
<sequence>MITSSERAIEIKGLKKSYGTVKAVDGISFYVKKGQVFTLLGPNGAGKTTTIEILEGLKEADAGQIEFFNRKVDKIGSKEKEDIGVLLQKNNYIEKVKVKEMLKMFSSFYKKSLPINDILEKIALKDKEDSFVENLSGGQQQRLSIGLALINDPKILYLDEPTTGLDPQARRNLWDLIEGLKDEGKTIFLTTHYMDEAEKLSDYVYIMDQGKIIADGTPEELIDNLGQENVIDFARNGLEDNQLAELKEHYPEIKINPEDISVYVQDISTALPALINWAEKAEFKLDNLKIRRPNLEDVFIELTGKGLRD</sequence>
<name>A0A931AQU9_9FIRM</name>
<reference evidence="10" key="1">
    <citation type="submission" date="2020-11" db="EMBL/GenBank/DDBJ databases">
        <title>Halonatronomonas betainensis gen. nov., sp. nov. a novel haloalkaliphilic representative of the family Halanaerobiacae capable of betaine degradation.</title>
        <authorList>
            <person name="Boltyanskaya Y."/>
            <person name="Kevbrin V."/>
            <person name="Detkova E."/>
            <person name="Grouzdev D.S."/>
            <person name="Koziaeva V."/>
            <person name="Zhilina T."/>
        </authorList>
    </citation>
    <scope>NUCLEOTIDE SEQUENCE</scope>
    <source>
        <strain evidence="10">Z-7014</strain>
    </source>
</reference>
<evidence type="ECO:0000256" key="4">
    <source>
        <dbReference type="ARBA" id="ARBA00022475"/>
    </source>
</evidence>
<evidence type="ECO:0000313" key="10">
    <source>
        <dbReference type="EMBL" id="MBF8437272.1"/>
    </source>
</evidence>
<dbReference type="InterPro" id="IPR003593">
    <property type="entry name" value="AAA+_ATPase"/>
</dbReference>
<dbReference type="InterPro" id="IPR027417">
    <property type="entry name" value="P-loop_NTPase"/>
</dbReference>
<dbReference type="Proteomes" id="UP000621436">
    <property type="component" value="Unassembled WGS sequence"/>
</dbReference>
<dbReference type="Gene3D" id="3.40.50.300">
    <property type="entry name" value="P-loop containing nucleotide triphosphate hydrolases"/>
    <property type="match status" value="1"/>
</dbReference>
<dbReference type="GO" id="GO:0016887">
    <property type="term" value="F:ATP hydrolysis activity"/>
    <property type="evidence" value="ECO:0007669"/>
    <property type="project" value="InterPro"/>
</dbReference>